<evidence type="ECO:0000313" key="1">
    <source>
        <dbReference type="EMBL" id="KAK3065772.1"/>
    </source>
</evidence>
<dbReference type="EMBL" id="JAWDJW010006219">
    <property type="protein sequence ID" value="KAK3065772.1"/>
    <property type="molecule type" value="Genomic_DNA"/>
</dbReference>
<comment type="caution">
    <text evidence="1">The sequence shown here is derived from an EMBL/GenBank/DDBJ whole genome shotgun (WGS) entry which is preliminary data.</text>
</comment>
<organism evidence="1 2">
    <name type="scientific">Coniosporium uncinatum</name>
    <dbReference type="NCBI Taxonomy" id="93489"/>
    <lineage>
        <taxon>Eukaryota</taxon>
        <taxon>Fungi</taxon>
        <taxon>Dikarya</taxon>
        <taxon>Ascomycota</taxon>
        <taxon>Pezizomycotina</taxon>
        <taxon>Dothideomycetes</taxon>
        <taxon>Dothideomycetes incertae sedis</taxon>
        <taxon>Coniosporium</taxon>
    </lineage>
</organism>
<keyword evidence="2" id="KW-1185">Reference proteome</keyword>
<gene>
    <name evidence="1" type="ORF">LTS18_002413</name>
</gene>
<protein>
    <submittedName>
        <fullName evidence="1">Uncharacterized protein</fullName>
    </submittedName>
</protein>
<reference evidence="1" key="1">
    <citation type="submission" date="2024-09" db="EMBL/GenBank/DDBJ databases">
        <title>Black Yeasts Isolated from many extreme environments.</title>
        <authorList>
            <person name="Coleine C."/>
            <person name="Stajich J.E."/>
            <person name="Selbmann L."/>
        </authorList>
    </citation>
    <scope>NUCLEOTIDE SEQUENCE</scope>
    <source>
        <strain evidence="1">CCFEE 5737</strain>
    </source>
</reference>
<accession>A0ACC3DE12</accession>
<name>A0ACC3DE12_9PEZI</name>
<dbReference type="Proteomes" id="UP001186974">
    <property type="component" value="Unassembled WGS sequence"/>
</dbReference>
<proteinExistence type="predicted"/>
<sequence>MSFVMLSDSQVVQARNSRHEAPQKTTRAGRRHHSESVTFDGEHLVADKIETTSRLYEILSARSDIDHPICVECTELLVEGLQKRLASATKERDAYVEFLRQANADIPSEEEVQQAKGELAKIREREAKAITELEKLEAEKAALDDEIAALDVEAEVLDREEEAFWAERNAFTVTLSRFQDERDRINTQYEHDTKQLQRLQRTNVYNDTFNIGYDGDFGTINGLRLGKLSNKNVEWTEINAAWGQTCLLLATVAEKLGFSFQGYRLNPMGSTSTVERIEYPSSAS</sequence>
<evidence type="ECO:0000313" key="2">
    <source>
        <dbReference type="Proteomes" id="UP001186974"/>
    </source>
</evidence>
<feature type="non-terminal residue" evidence="1">
    <location>
        <position position="284"/>
    </location>
</feature>